<feature type="domain" description="Carboxyltransferase" evidence="5">
    <location>
        <begin position="250"/>
        <end position="528"/>
    </location>
</feature>
<reference evidence="6 7" key="1">
    <citation type="submission" date="2020-08" db="EMBL/GenBank/DDBJ databases">
        <title>Sequencing the genomes of 1000 actinobacteria strains.</title>
        <authorList>
            <person name="Klenk H.-P."/>
        </authorList>
    </citation>
    <scope>NUCLEOTIDE SEQUENCE [LARGE SCALE GENOMIC DNA]</scope>
    <source>
        <strain evidence="6 7">DSM 22826</strain>
    </source>
</reference>
<accession>A0A839QN39</accession>
<dbReference type="Pfam" id="PF02682">
    <property type="entry name" value="CT_C_D"/>
    <property type="match status" value="1"/>
</dbReference>
<dbReference type="EMBL" id="JACHVS010000001">
    <property type="protein sequence ID" value="MBB2994632.1"/>
    <property type="molecule type" value="Genomic_DNA"/>
</dbReference>
<dbReference type="InterPro" id="IPR003833">
    <property type="entry name" value="CT_C_D"/>
</dbReference>
<dbReference type="SMART" id="SM00797">
    <property type="entry name" value="AHS2"/>
    <property type="match status" value="1"/>
</dbReference>
<keyword evidence="7" id="KW-1185">Reference proteome</keyword>
<evidence type="ECO:0000256" key="2">
    <source>
        <dbReference type="ARBA" id="ARBA00022801"/>
    </source>
</evidence>
<dbReference type="PANTHER" id="PTHR43309:SF3">
    <property type="entry name" value="5-OXOPROLINASE SUBUNIT C"/>
    <property type="match status" value="1"/>
</dbReference>
<dbReference type="SUPFAM" id="SSF50891">
    <property type="entry name" value="Cyclophilin-like"/>
    <property type="match status" value="2"/>
</dbReference>
<comment type="caution">
    <text evidence="6">The sequence shown here is derived from an EMBL/GenBank/DDBJ whole genome shotgun (WGS) entry which is preliminary data.</text>
</comment>
<organism evidence="6 7">
    <name type="scientific">Paeniglutamicibacter cryotolerans</name>
    <dbReference type="NCBI Taxonomy" id="670079"/>
    <lineage>
        <taxon>Bacteria</taxon>
        <taxon>Bacillati</taxon>
        <taxon>Actinomycetota</taxon>
        <taxon>Actinomycetes</taxon>
        <taxon>Micrococcales</taxon>
        <taxon>Micrococcaceae</taxon>
        <taxon>Paeniglutamicibacter</taxon>
    </lineage>
</organism>
<keyword evidence="2" id="KW-0378">Hydrolase</keyword>
<dbReference type="AlphaFoldDB" id="A0A839QN39"/>
<evidence type="ECO:0000259" key="4">
    <source>
        <dbReference type="SMART" id="SM00796"/>
    </source>
</evidence>
<gene>
    <name evidence="6" type="ORF">E9229_000823</name>
</gene>
<protein>
    <submittedName>
        <fullName evidence="6">KipI family sensor histidine kinase inhibitor</fullName>
    </submittedName>
</protein>
<dbReference type="SMART" id="SM00796">
    <property type="entry name" value="AHS1"/>
    <property type="match status" value="1"/>
</dbReference>
<evidence type="ECO:0000256" key="1">
    <source>
        <dbReference type="ARBA" id="ARBA00022741"/>
    </source>
</evidence>
<evidence type="ECO:0000313" key="6">
    <source>
        <dbReference type="EMBL" id="MBB2994632.1"/>
    </source>
</evidence>
<sequence>MSITAIHRAGHRSLLLDLSGPGTALALSSMLEAEPLSGQQEVLPGAGSVLLSFDTAASARRAVPVLRTLDPGELPPGTGKLVEIPVHYNGADLDEVAALTGLSREAVISIHCAHPWLAVFGGFAPGFAYLAATGGELFVPRRDTPRTRVPAGSVALAGGYSAIYPSPSPGGWQLVGHTNARLWSLERAEPALIQAGNRVRFLPAREHLPPLQTPESHPEGPTEPGADALEVFASGLQSLLQDKGRRDMAGIGVGTSGSADAASAAQANRLVGNDSGDAVIENLFGGLSLRAHGDQVLAVTGARTGLLVTSPGETGLVSTPAQDAPFLLPDGHLLTLGPAREGLRCYVAVRCGFNEPAVLGSRSTDTLSGLGPQPLVPGRLLPLGAAAGSRIVGHPEPGTVPEAGFAEPVFLRVIPGPRDDWFGSAGLERLCGQEWLVDAASNRVGLRLALPVGSLPLERIRAGEPDSEGMVTGALQVPPSGLPVLFLADHPVTGGYPVIGVVAERDVWTAAQLRPGTRIRFSLADEDAPVE</sequence>
<name>A0A839QN39_9MICC</name>
<evidence type="ECO:0000313" key="7">
    <source>
        <dbReference type="Proteomes" id="UP000523000"/>
    </source>
</evidence>
<dbReference type="InterPro" id="IPR052708">
    <property type="entry name" value="PxpC"/>
</dbReference>
<dbReference type="Proteomes" id="UP000523000">
    <property type="component" value="Unassembled WGS sequence"/>
</dbReference>
<dbReference type="Gene3D" id="3.30.1360.40">
    <property type="match status" value="1"/>
</dbReference>
<dbReference type="PANTHER" id="PTHR43309">
    <property type="entry name" value="5-OXOPROLINASE SUBUNIT C"/>
    <property type="match status" value="1"/>
</dbReference>
<dbReference type="Pfam" id="PF02626">
    <property type="entry name" value="CT_A_B"/>
    <property type="match status" value="1"/>
</dbReference>
<dbReference type="Gene3D" id="2.40.100.10">
    <property type="entry name" value="Cyclophilin-like"/>
    <property type="match status" value="2"/>
</dbReference>
<dbReference type="InterPro" id="IPR003778">
    <property type="entry name" value="CT_A_B"/>
</dbReference>
<dbReference type="GO" id="GO:0005524">
    <property type="term" value="F:ATP binding"/>
    <property type="evidence" value="ECO:0007669"/>
    <property type="project" value="UniProtKB-KW"/>
</dbReference>
<dbReference type="SUPFAM" id="SSF160467">
    <property type="entry name" value="PH0987 N-terminal domain-like"/>
    <property type="match status" value="1"/>
</dbReference>
<evidence type="ECO:0000259" key="5">
    <source>
        <dbReference type="SMART" id="SM00797"/>
    </source>
</evidence>
<dbReference type="RefSeq" id="WP_312855592.1">
    <property type="nucleotide sequence ID" value="NZ_BAABGK010000023.1"/>
</dbReference>
<feature type="domain" description="Carboxyltransferase" evidence="4">
    <location>
        <begin position="4"/>
        <end position="193"/>
    </location>
</feature>
<evidence type="ECO:0000256" key="3">
    <source>
        <dbReference type="ARBA" id="ARBA00022840"/>
    </source>
</evidence>
<dbReference type="InterPro" id="IPR029000">
    <property type="entry name" value="Cyclophilin-like_dom_sf"/>
</dbReference>
<proteinExistence type="predicted"/>
<keyword evidence="3" id="KW-0067">ATP-binding</keyword>
<dbReference type="GO" id="GO:0016787">
    <property type="term" value="F:hydrolase activity"/>
    <property type="evidence" value="ECO:0007669"/>
    <property type="project" value="UniProtKB-KW"/>
</dbReference>
<keyword evidence="1" id="KW-0547">Nucleotide-binding</keyword>